<keyword evidence="2" id="KW-1185">Reference proteome</keyword>
<comment type="caution">
    <text evidence="1">The sequence shown here is derived from an EMBL/GenBank/DDBJ whole genome shotgun (WGS) entry which is preliminary data.</text>
</comment>
<gene>
    <name evidence="1" type="ORF">HMPREF9607_01467</name>
</gene>
<dbReference type="Proteomes" id="UP000003179">
    <property type="component" value="Unassembled WGS sequence"/>
</dbReference>
<sequence>MRGSPAVVFVVLGVNEVQPREAVGDALDALELPGSQLLSEVLSMLPWGECGVLCR</sequence>
<evidence type="ECO:0000313" key="2">
    <source>
        <dbReference type="Proteomes" id="UP000003179"/>
    </source>
</evidence>
<evidence type="ECO:0000313" key="1">
    <source>
        <dbReference type="EMBL" id="EFS92381.1"/>
    </source>
</evidence>
<organism evidence="1 2">
    <name type="scientific">Cutibacterium modestum HL044PA1</name>
    <dbReference type="NCBI Taxonomy" id="765109"/>
    <lineage>
        <taxon>Bacteria</taxon>
        <taxon>Bacillati</taxon>
        <taxon>Actinomycetota</taxon>
        <taxon>Actinomycetes</taxon>
        <taxon>Propionibacteriales</taxon>
        <taxon>Propionibacteriaceae</taxon>
        <taxon>Cutibacterium</taxon>
        <taxon>Cutibacterium modestum</taxon>
    </lineage>
</organism>
<name>A0ABP2K9S8_9ACTN</name>
<reference evidence="1" key="1">
    <citation type="submission" date="2010-08" db="EMBL/GenBank/DDBJ databases">
        <authorList>
            <person name="Weinstock G."/>
            <person name="Sodergren E."/>
            <person name="Clifton S."/>
            <person name="Fulton L."/>
            <person name="Fulton B."/>
            <person name="Courtney L."/>
            <person name="Fronick C."/>
            <person name="Harrison M."/>
            <person name="Strong C."/>
            <person name="Farmer C."/>
            <person name="Delahaunty K."/>
            <person name="Markovic C."/>
            <person name="Hall O."/>
            <person name="Minx P."/>
            <person name="Tomlinson C."/>
            <person name="Mitreva M."/>
            <person name="Hou S."/>
            <person name="Chen J."/>
            <person name="Wollam A."/>
            <person name="Pepin K.H."/>
            <person name="Johnson M."/>
            <person name="Bhonagiri V."/>
            <person name="Zhang X."/>
            <person name="Suruliraj S."/>
            <person name="Warren W."/>
            <person name="Chinwalla A."/>
            <person name="Mardis E.R."/>
            <person name="Wilson R.K."/>
        </authorList>
    </citation>
    <scope>NUCLEOTIDE SEQUENCE [LARGE SCALE GENOMIC DNA]</scope>
    <source>
        <strain evidence="1">HL044PA1</strain>
    </source>
</reference>
<accession>A0ABP2K9S8</accession>
<proteinExistence type="predicted"/>
<protein>
    <submittedName>
        <fullName evidence="1">Uncharacterized protein</fullName>
    </submittedName>
</protein>
<dbReference type="EMBL" id="ADZU01000024">
    <property type="protein sequence ID" value="EFS92381.1"/>
    <property type="molecule type" value="Genomic_DNA"/>
</dbReference>